<dbReference type="AlphaFoldDB" id="A0A1E3QHE4"/>
<evidence type="ECO:0000256" key="1">
    <source>
        <dbReference type="ARBA" id="ARBA00008314"/>
    </source>
</evidence>
<dbReference type="InterPro" id="IPR008989">
    <property type="entry name" value="Myosin_S1_N"/>
</dbReference>
<dbReference type="CDD" id="cd01377">
    <property type="entry name" value="MYSc_class_II"/>
    <property type="match status" value="1"/>
</dbReference>
<keyword evidence="3 8" id="KW-0067">ATP-binding</keyword>
<dbReference type="STRING" id="984486.A0A1E3QHE4"/>
<dbReference type="GO" id="GO:0005737">
    <property type="term" value="C:cytoplasm"/>
    <property type="evidence" value="ECO:0007669"/>
    <property type="project" value="TreeGrafter"/>
</dbReference>
<evidence type="ECO:0000256" key="6">
    <source>
        <dbReference type="ARBA" id="ARBA00023175"/>
    </source>
</evidence>
<evidence type="ECO:0000313" key="10">
    <source>
        <dbReference type="EMBL" id="ODQ77115.1"/>
    </source>
</evidence>
<dbReference type="GO" id="GO:0016020">
    <property type="term" value="C:membrane"/>
    <property type="evidence" value="ECO:0007669"/>
    <property type="project" value="TreeGrafter"/>
</dbReference>
<dbReference type="GeneID" id="30149014"/>
<dbReference type="PANTHER" id="PTHR13140:SF857">
    <property type="entry name" value="MYOSIN-11"/>
    <property type="match status" value="1"/>
</dbReference>
<keyword evidence="7 8" id="KW-0009">Actin-binding</keyword>
<keyword evidence="6 8" id="KW-0505">Motor protein</keyword>
<comment type="similarity">
    <text evidence="1 8">Belongs to the TRAFAC class myosin-kinesin ATPase superfamily. Myosin family.</text>
</comment>
<dbReference type="InterPro" id="IPR036961">
    <property type="entry name" value="Kinesin_motor_dom_sf"/>
</dbReference>
<evidence type="ECO:0000256" key="7">
    <source>
        <dbReference type="ARBA" id="ARBA00023203"/>
    </source>
</evidence>
<dbReference type="PROSITE" id="PS51456">
    <property type="entry name" value="MYOSIN_MOTOR"/>
    <property type="match status" value="1"/>
</dbReference>
<dbReference type="GO" id="GO:0051015">
    <property type="term" value="F:actin filament binding"/>
    <property type="evidence" value="ECO:0007669"/>
    <property type="project" value="InterPro"/>
</dbReference>
<dbReference type="SUPFAM" id="SSF52540">
    <property type="entry name" value="P-loop containing nucleoside triphosphate hydrolases"/>
    <property type="match status" value="1"/>
</dbReference>
<dbReference type="Proteomes" id="UP000094336">
    <property type="component" value="Unassembled WGS sequence"/>
</dbReference>
<dbReference type="PRINTS" id="PR00193">
    <property type="entry name" value="MYOSINHEAVY"/>
</dbReference>
<dbReference type="Gene3D" id="1.20.120.720">
    <property type="entry name" value="Myosin VI head, motor domain, U50 subdomain"/>
    <property type="match status" value="1"/>
</dbReference>
<proteinExistence type="inferred from homology"/>
<dbReference type="OrthoDB" id="6108017at2759"/>
<protein>
    <recommendedName>
        <fullName evidence="9">Myosin motor domain-containing protein</fullName>
    </recommendedName>
</protein>
<feature type="domain" description="Myosin motor" evidence="9">
    <location>
        <begin position="59"/>
        <end position="696"/>
    </location>
</feature>
<evidence type="ECO:0000256" key="2">
    <source>
        <dbReference type="ARBA" id="ARBA00022741"/>
    </source>
</evidence>
<dbReference type="SMART" id="SM00242">
    <property type="entry name" value="MYSc"/>
    <property type="match status" value="1"/>
</dbReference>
<keyword evidence="2 8" id="KW-0547">Nucleotide-binding</keyword>
<dbReference type="Gene3D" id="2.30.30.360">
    <property type="entry name" value="Myosin S1 fragment, N-terminal"/>
    <property type="match status" value="1"/>
</dbReference>
<evidence type="ECO:0000256" key="8">
    <source>
        <dbReference type="PROSITE-ProRule" id="PRU00782"/>
    </source>
</evidence>
<dbReference type="Gene3D" id="3.40.850.10">
    <property type="entry name" value="Kinesin motor domain"/>
    <property type="match status" value="1"/>
</dbReference>
<keyword evidence="5 8" id="KW-0518">Myosin</keyword>
<dbReference type="GO" id="GO:0000146">
    <property type="term" value="F:microfilament motor activity"/>
    <property type="evidence" value="ECO:0007669"/>
    <property type="project" value="TreeGrafter"/>
</dbReference>
<keyword evidence="11" id="KW-1185">Reference proteome</keyword>
<name>A0A1E3QHE4_9ASCO</name>
<feature type="binding site" evidence="8">
    <location>
        <begin position="152"/>
        <end position="159"/>
    </location>
    <ligand>
        <name>ATP</name>
        <dbReference type="ChEBI" id="CHEBI:30616"/>
    </ligand>
</feature>
<dbReference type="EMBL" id="KV454443">
    <property type="protein sequence ID" value="ODQ77115.1"/>
    <property type="molecule type" value="Genomic_DNA"/>
</dbReference>
<dbReference type="Gene3D" id="1.20.58.530">
    <property type="match status" value="1"/>
</dbReference>
<keyword evidence="4" id="KW-0175">Coiled coil</keyword>
<evidence type="ECO:0000313" key="11">
    <source>
        <dbReference type="Proteomes" id="UP000094336"/>
    </source>
</evidence>
<feature type="region of interest" description="Actin-binding" evidence="8">
    <location>
        <begin position="619"/>
        <end position="641"/>
    </location>
</feature>
<sequence length="696" mass="79346">MSDLNSKDYVWIADKAETFARACIVLTDGDMVRVRKMDSTDEVTVAIDATEKCNPPNFDKCDDMAELTHLNEPSVVHNLRQRYADDLIYTYSGLFLVAVNPYAPLAIYDENYVSMYHDGDLKALKPHIFAITERTYQNVRAKRKNQSILVTGESGAGKTENTKKIIQYLSSITHQAKSSNIEEKILQANPILESFGNAQTIRNHNSSRFGKFIRIEFASGQIVGANIDWYLLEKSRVLKQTAKERNFHIFYQFLSGLPKNKRAELGLDGKGVRDFAYLRDSNPTIPHIDDRAEFGQLLTSFRIMGFNDAEIHAIFRTLALILHLGNIDFMSMKADQAQFARGAPVDRVAEMAGFPADAFTTAVLRPKVKAGKEFVTQSRTPFQARATIDAVAKMLYERIFRFIVDKINEELVLDETRATGESNFIGVLDIAGFEIFTKNSFEQLCINYTNERLQQFFNHHMFILEQNEYLKENINWKFIDFGNDLQPTIDLIDARGKQHGVMALLDEECIVPRATDRSFLEKLVKNWGEPKNAGKTLTGKFSQNKFKTGFIIHHYAGKVDYDVDQWLEKNKDPVSEAIMSLLGNSTDPFLAALFPATPSLSGKRNNMLRTVGTKHKEQLADLMDQLSSTTPHFVRCILPNNMKLPKKFDKQLVLDQLRCNGVLEGIRIARSGYPNRIFFKDFLPRYSIFRLRARIE</sequence>
<dbReference type="Gene3D" id="1.10.10.820">
    <property type="match status" value="1"/>
</dbReference>
<dbReference type="InterPro" id="IPR001609">
    <property type="entry name" value="Myosin_head_motor_dom-like"/>
</dbReference>
<dbReference type="GO" id="GO:0007015">
    <property type="term" value="P:actin filament organization"/>
    <property type="evidence" value="ECO:0007669"/>
    <property type="project" value="TreeGrafter"/>
</dbReference>
<evidence type="ECO:0000256" key="4">
    <source>
        <dbReference type="ARBA" id="ARBA00023054"/>
    </source>
</evidence>
<dbReference type="InterPro" id="IPR027417">
    <property type="entry name" value="P-loop_NTPase"/>
</dbReference>
<dbReference type="Pfam" id="PF00063">
    <property type="entry name" value="Myosin_head"/>
    <property type="match status" value="1"/>
</dbReference>
<evidence type="ECO:0000256" key="3">
    <source>
        <dbReference type="ARBA" id="ARBA00022840"/>
    </source>
</evidence>
<dbReference type="FunFam" id="1.10.10.820:FF:000001">
    <property type="entry name" value="Myosin heavy chain"/>
    <property type="match status" value="1"/>
</dbReference>
<reference evidence="11" key="1">
    <citation type="submission" date="2016-05" db="EMBL/GenBank/DDBJ databases">
        <title>Comparative genomics of biotechnologically important yeasts.</title>
        <authorList>
            <consortium name="DOE Joint Genome Institute"/>
            <person name="Riley R."/>
            <person name="Haridas S."/>
            <person name="Wolfe K.H."/>
            <person name="Lopes M.R."/>
            <person name="Hittinger C.T."/>
            <person name="Goker M."/>
            <person name="Salamov A."/>
            <person name="Wisecaver J."/>
            <person name="Long T.M."/>
            <person name="Aerts A.L."/>
            <person name="Barry K."/>
            <person name="Choi C."/>
            <person name="Clum A."/>
            <person name="Coughlan A.Y."/>
            <person name="Deshpande S."/>
            <person name="Douglass A.P."/>
            <person name="Hanson S.J."/>
            <person name="Klenk H.-P."/>
            <person name="Labutti K."/>
            <person name="Lapidus A."/>
            <person name="Lindquist E."/>
            <person name="Lipzen A."/>
            <person name="Meier-Kolthoff J.P."/>
            <person name="Ohm R.A."/>
            <person name="Otillar R.P."/>
            <person name="Pangilinan J."/>
            <person name="Peng Y."/>
            <person name="Rokas A."/>
            <person name="Rosa C.A."/>
            <person name="Scheuner C."/>
            <person name="Sibirny A.A."/>
            <person name="Slot J.C."/>
            <person name="Stielow J.B."/>
            <person name="Sun H."/>
            <person name="Kurtzman C.P."/>
            <person name="Blackwell M."/>
            <person name="Grigoriev I.V."/>
            <person name="Jeffries T.W."/>
        </authorList>
    </citation>
    <scope>NUCLEOTIDE SEQUENCE [LARGE SCALE GENOMIC DNA]</scope>
    <source>
        <strain evidence="11">NRRL Y-12698</strain>
    </source>
</reference>
<organism evidence="10 11">
    <name type="scientific">Babjeviella inositovora NRRL Y-12698</name>
    <dbReference type="NCBI Taxonomy" id="984486"/>
    <lineage>
        <taxon>Eukaryota</taxon>
        <taxon>Fungi</taxon>
        <taxon>Dikarya</taxon>
        <taxon>Ascomycota</taxon>
        <taxon>Saccharomycotina</taxon>
        <taxon>Pichiomycetes</taxon>
        <taxon>Serinales incertae sedis</taxon>
        <taxon>Babjeviella</taxon>
    </lineage>
</organism>
<dbReference type="PANTHER" id="PTHR13140">
    <property type="entry name" value="MYOSIN"/>
    <property type="match status" value="1"/>
</dbReference>
<accession>A0A1E3QHE4</accession>
<evidence type="ECO:0000259" key="9">
    <source>
        <dbReference type="PROSITE" id="PS51456"/>
    </source>
</evidence>
<dbReference type="FunFam" id="3.40.850.10:FF:000101">
    <property type="entry name" value="Slow myosin heavy chain 2"/>
    <property type="match status" value="1"/>
</dbReference>
<gene>
    <name evidence="10" type="ORF">BABINDRAFT_181907</name>
</gene>
<dbReference type="GO" id="GO:0005524">
    <property type="term" value="F:ATP binding"/>
    <property type="evidence" value="ECO:0007669"/>
    <property type="project" value="UniProtKB-UniRule"/>
</dbReference>
<dbReference type="RefSeq" id="XP_018982443.1">
    <property type="nucleotide sequence ID" value="XM_019131161.1"/>
</dbReference>
<dbReference type="GO" id="GO:0016459">
    <property type="term" value="C:myosin complex"/>
    <property type="evidence" value="ECO:0007669"/>
    <property type="project" value="UniProtKB-KW"/>
</dbReference>
<evidence type="ECO:0000256" key="5">
    <source>
        <dbReference type="ARBA" id="ARBA00023123"/>
    </source>
</evidence>